<dbReference type="EMBL" id="JALBGC010000001">
    <property type="protein sequence ID" value="MCI1185955.1"/>
    <property type="molecule type" value="Genomic_DNA"/>
</dbReference>
<dbReference type="Proteomes" id="UP001139193">
    <property type="component" value="Unassembled WGS sequence"/>
</dbReference>
<dbReference type="RefSeq" id="WP_241934244.1">
    <property type="nucleotide sequence ID" value="NZ_JALBGC010000001.1"/>
</dbReference>
<evidence type="ECO:0000313" key="4">
    <source>
        <dbReference type="Proteomes" id="UP001139193"/>
    </source>
</evidence>
<feature type="signal peptide" evidence="2">
    <location>
        <begin position="1"/>
        <end position="19"/>
    </location>
</feature>
<evidence type="ECO:0000256" key="1">
    <source>
        <dbReference type="SAM" id="MobiDB-lite"/>
    </source>
</evidence>
<name>A0A9X1VCE3_9BACT</name>
<organism evidence="3 4">
    <name type="scientific">Hymenobacter cyanobacteriorum</name>
    <dbReference type="NCBI Taxonomy" id="2926463"/>
    <lineage>
        <taxon>Bacteria</taxon>
        <taxon>Pseudomonadati</taxon>
        <taxon>Bacteroidota</taxon>
        <taxon>Cytophagia</taxon>
        <taxon>Cytophagales</taxon>
        <taxon>Hymenobacteraceae</taxon>
        <taxon>Hymenobacter</taxon>
    </lineage>
</organism>
<feature type="compositionally biased region" description="Polar residues" evidence="1">
    <location>
        <begin position="174"/>
        <end position="183"/>
    </location>
</feature>
<reference evidence="3" key="1">
    <citation type="submission" date="2022-03" db="EMBL/GenBank/DDBJ databases">
        <title>Bacterial whole genome sequence for Hymenobacter sp. DH14.</title>
        <authorList>
            <person name="Le V."/>
        </authorList>
    </citation>
    <scope>NUCLEOTIDE SEQUENCE</scope>
    <source>
        <strain evidence="3">DH14</strain>
    </source>
</reference>
<dbReference type="AlphaFoldDB" id="A0A9X1VCE3"/>
<protein>
    <submittedName>
        <fullName evidence="3">Uncharacterized protein</fullName>
    </submittedName>
</protein>
<feature type="region of interest" description="Disordered" evidence="1">
    <location>
        <begin position="252"/>
        <end position="304"/>
    </location>
</feature>
<feature type="chain" id="PRO_5040846424" evidence="2">
    <location>
        <begin position="20"/>
        <end position="304"/>
    </location>
</feature>
<keyword evidence="4" id="KW-1185">Reference proteome</keyword>
<evidence type="ECO:0000313" key="3">
    <source>
        <dbReference type="EMBL" id="MCI1185955.1"/>
    </source>
</evidence>
<keyword evidence="2" id="KW-0732">Signal</keyword>
<sequence length="304" mass="33607">MLKLRLLALFLLFTTLAHAETPAQANKRLFDKTIDELNFRTMETVYDKSFTRGKFPLTLRTAAARRSFDGFGSNTALKQLFLNYNGIAERYKNRFGNGSLTLAEFDKQLKSVLLDKNFEFFIHNLPRDERVALIRAEQRLIQQASAQFNDSGAPADALPAATNEAQPEAPVTAPLTTNGNDGSDGSAAPEPAATADNEEAPLTSAPAEPVGPAPRHDWVDYLTLLLSLGSAGLLFYLVTNVLPGLSRRINNLAPDPEPEPEPRSLASRLRPTRRPGLREDRYEDDEDEDEADGEPAAPYRHDDD</sequence>
<gene>
    <name evidence="3" type="ORF">MON38_00875</name>
</gene>
<feature type="compositionally biased region" description="Acidic residues" evidence="1">
    <location>
        <begin position="282"/>
        <end position="293"/>
    </location>
</feature>
<evidence type="ECO:0000256" key="2">
    <source>
        <dbReference type="SAM" id="SignalP"/>
    </source>
</evidence>
<comment type="caution">
    <text evidence="3">The sequence shown here is derived from an EMBL/GenBank/DDBJ whole genome shotgun (WGS) entry which is preliminary data.</text>
</comment>
<feature type="region of interest" description="Disordered" evidence="1">
    <location>
        <begin position="150"/>
        <end position="212"/>
    </location>
</feature>
<proteinExistence type="predicted"/>
<accession>A0A9X1VCE3</accession>